<evidence type="ECO:0000256" key="9">
    <source>
        <dbReference type="PIRNR" id="PIRNR038994"/>
    </source>
</evidence>
<dbReference type="PANTHER" id="PTHR11113">
    <property type="entry name" value="N-ACETYLGLUCOSAMINE-6-PHOSPHATE DEACETYLASE"/>
    <property type="match status" value="1"/>
</dbReference>
<keyword evidence="4 12" id="KW-0479">Metal-binding</keyword>
<dbReference type="InterPro" id="IPR003764">
    <property type="entry name" value="GlcNAc_6-P_deAcase"/>
</dbReference>
<evidence type="ECO:0000256" key="1">
    <source>
        <dbReference type="ARBA" id="ARBA00010716"/>
    </source>
</evidence>
<dbReference type="AlphaFoldDB" id="A0A1I5XJ43"/>
<dbReference type="InterPro" id="IPR011059">
    <property type="entry name" value="Metal-dep_hydrolase_composite"/>
</dbReference>
<feature type="binding site" evidence="11">
    <location>
        <position position="139"/>
    </location>
    <ligand>
        <name>substrate</name>
    </ligand>
</feature>
<dbReference type="SUPFAM" id="SSF51556">
    <property type="entry name" value="Metallo-dependent hydrolases"/>
    <property type="match status" value="1"/>
</dbReference>
<evidence type="ECO:0000256" key="2">
    <source>
        <dbReference type="ARBA" id="ARBA00011899"/>
    </source>
</evidence>
<keyword evidence="15" id="KW-1185">Reference proteome</keyword>
<evidence type="ECO:0000256" key="4">
    <source>
        <dbReference type="ARBA" id="ARBA00022723"/>
    </source>
</evidence>
<feature type="binding site" evidence="11">
    <location>
        <begin position="218"/>
        <end position="219"/>
    </location>
    <ligand>
        <name>substrate</name>
    </ligand>
</feature>
<dbReference type="STRING" id="937334.SAMN05444406_12713"/>
<evidence type="ECO:0000256" key="10">
    <source>
        <dbReference type="PIRSR" id="PIRSR038994-1"/>
    </source>
</evidence>
<evidence type="ECO:0000313" key="15">
    <source>
        <dbReference type="Proteomes" id="UP000198577"/>
    </source>
</evidence>
<comment type="similarity">
    <text evidence="1 9">Belongs to the metallo-dependent hydrolases superfamily. NagA family.</text>
</comment>
<keyword evidence="5 9" id="KW-0378">Hydrolase</keyword>
<feature type="binding site" evidence="11">
    <location>
        <position position="226"/>
    </location>
    <ligand>
        <name>substrate</name>
    </ligand>
</feature>
<evidence type="ECO:0000256" key="8">
    <source>
        <dbReference type="ARBA" id="ARBA00060590"/>
    </source>
</evidence>
<dbReference type="GO" id="GO:0006046">
    <property type="term" value="P:N-acetylglucosamine catabolic process"/>
    <property type="evidence" value="ECO:0007669"/>
    <property type="project" value="TreeGrafter"/>
</dbReference>
<feature type="binding site" evidence="12">
    <location>
        <position position="215"/>
    </location>
    <ligand>
        <name>Zn(2+)</name>
        <dbReference type="ChEBI" id="CHEBI:29105"/>
    </ligand>
</feature>
<reference evidence="14 15" key="1">
    <citation type="submission" date="2016-10" db="EMBL/GenBank/DDBJ databases">
        <authorList>
            <person name="de Groot N.N."/>
        </authorList>
    </citation>
    <scope>NUCLEOTIDE SEQUENCE [LARGE SCALE GENOMIC DNA]</scope>
    <source>
        <strain evidence="14 15">DSM 20678</strain>
    </source>
</reference>
<dbReference type="FunFam" id="3.20.20.140:FF:000004">
    <property type="entry name" value="N-acetylglucosamine-6-phosphate deacetylase"/>
    <property type="match status" value="1"/>
</dbReference>
<protein>
    <recommendedName>
        <fullName evidence="3">N-acetylglucosamine-6-phosphate deacetylase</fullName>
        <ecNumber evidence="2">3.5.1.25</ecNumber>
    </recommendedName>
</protein>
<dbReference type="InterPro" id="IPR006680">
    <property type="entry name" value="Amidohydro-rel"/>
</dbReference>
<evidence type="ECO:0000256" key="6">
    <source>
        <dbReference type="ARBA" id="ARBA00023277"/>
    </source>
</evidence>
<evidence type="ECO:0000256" key="11">
    <source>
        <dbReference type="PIRSR" id="PIRSR038994-2"/>
    </source>
</evidence>
<feature type="domain" description="Amidohydrolase-related" evidence="13">
    <location>
        <begin position="49"/>
        <end position="377"/>
    </location>
</feature>
<keyword evidence="6 9" id="KW-0119">Carbohydrate metabolism</keyword>
<dbReference type="PIRSF" id="PIRSF038994">
    <property type="entry name" value="NagA"/>
    <property type="match status" value="1"/>
</dbReference>
<proteinExistence type="inferred from homology"/>
<evidence type="ECO:0000256" key="3">
    <source>
        <dbReference type="ARBA" id="ARBA00018029"/>
    </source>
</evidence>
<evidence type="ECO:0000256" key="12">
    <source>
        <dbReference type="PIRSR" id="PIRSR038994-3"/>
    </source>
</evidence>
<comment type="cofactor">
    <cofactor evidence="12">
        <name>a divalent metal cation</name>
        <dbReference type="ChEBI" id="CHEBI:60240"/>
    </cofactor>
    <text evidence="12">Binds 1 divalent metal cation per subunit.</text>
</comment>
<accession>A0A1I5XJ43</accession>
<evidence type="ECO:0000313" key="14">
    <source>
        <dbReference type="EMBL" id="SFQ31979.1"/>
    </source>
</evidence>
<sequence>MKILTGGKVYLEGEWKCNVDVVMEDGKILDVAPKGKYAEGEVIDANGNYICPGFIDIHVHGCKGRDVMDGSVESLEVMAEFMAAHGTTAFLATTTTHGREEIKKSLKAVSDALHKDIKGAQILGVHLEGPFINPEAKGAHDEKYILAPSRESFRELVGDYEGIIKRVTMAPDVEGAKELVNYLTGRGIVVSMGHTVGNYEQCMAGFEWGMTHVTHLYNAMSPLRHREPGAVGAAFDRDGVTVELIADLIHVHPAALRIAVAVKGSDSVALITDAMSATGMGDGDYVLGGLEVVVKEGVARLKERGNLAGSTLTQDQALRNMVLIGIPLEDAVKMLTEVPADIIGIGDKKGRIKKGFDADLVILDEKLYVNKVFIKGEEFRL</sequence>
<dbReference type="GO" id="GO:0046872">
    <property type="term" value="F:metal ion binding"/>
    <property type="evidence" value="ECO:0007669"/>
    <property type="project" value="UniProtKB-KW"/>
</dbReference>
<evidence type="ECO:0000256" key="5">
    <source>
        <dbReference type="ARBA" id="ARBA00022801"/>
    </source>
</evidence>
<evidence type="ECO:0000259" key="13">
    <source>
        <dbReference type="Pfam" id="PF01979"/>
    </source>
</evidence>
<dbReference type="Gene3D" id="3.20.20.140">
    <property type="entry name" value="Metal-dependent hydrolases"/>
    <property type="match status" value="1"/>
</dbReference>
<dbReference type="EC" id="3.5.1.25" evidence="2"/>
<feature type="binding site" evidence="12">
    <location>
        <position position="194"/>
    </location>
    <ligand>
        <name>Zn(2+)</name>
        <dbReference type="ChEBI" id="CHEBI:29105"/>
    </ligand>
</feature>
<dbReference type="EMBL" id="FOXR01000027">
    <property type="protein sequence ID" value="SFQ31979.1"/>
    <property type="molecule type" value="Genomic_DNA"/>
</dbReference>
<name>A0A1I5XJ43_9FIRM</name>
<dbReference type="Proteomes" id="UP000198577">
    <property type="component" value="Unassembled WGS sequence"/>
</dbReference>
<feature type="binding site" evidence="11">
    <location>
        <position position="250"/>
    </location>
    <ligand>
        <name>substrate</name>
    </ligand>
</feature>
<dbReference type="GO" id="GO:0008448">
    <property type="term" value="F:N-acetylglucosamine-6-phosphate deacetylase activity"/>
    <property type="evidence" value="ECO:0007669"/>
    <property type="project" value="UniProtKB-EC"/>
</dbReference>
<dbReference type="InterPro" id="IPR032466">
    <property type="entry name" value="Metal_Hydrolase"/>
</dbReference>
<evidence type="ECO:0000256" key="7">
    <source>
        <dbReference type="ARBA" id="ARBA00047647"/>
    </source>
</evidence>
<feature type="binding site" evidence="11">
    <location>
        <begin position="307"/>
        <end position="309"/>
    </location>
    <ligand>
        <name>substrate</name>
    </ligand>
</feature>
<dbReference type="PANTHER" id="PTHR11113:SF14">
    <property type="entry name" value="N-ACETYLGLUCOSAMINE-6-PHOSPHATE DEACETYLASE"/>
    <property type="match status" value="1"/>
</dbReference>
<dbReference type="CDD" id="cd00854">
    <property type="entry name" value="NagA"/>
    <property type="match status" value="1"/>
</dbReference>
<dbReference type="RefSeq" id="WP_035146627.1">
    <property type="nucleotide sequence ID" value="NZ_FOXR01000027.1"/>
</dbReference>
<dbReference type="NCBIfam" id="TIGR00221">
    <property type="entry name" value="nagA"/>
    <property type="match status" value="1"/>
</dbReference>
<feature type="active site" description="Proton donor/acceptor" evidence="10">
    <location>
        <position position="273"/>
    </location>
</feature>
<dbReference type="Pfam" id="PF01979">
    <property type="entry name" value="Amidohydro_1"/>
    <property type="match status" value="1"/>
</dbReference>
<organism evidence="14 15">
    <name type="scientific">Caldicoprobacter faecalis</name>
    <dbReference type="NCBI Taxonomy" id="937334"/>
    <lineage>
        <taxon>Bacteria</taxon>
        <taxon>Bacillati</taxon>
        <taxon>Bacillota</taxon>
        <taxon>Clostridia</taxon>
        <taxon>Caldicoprobacterales</taxon>
        <taxon>Caldicoprobacteraceae</taxon>
        <taxon>Caldicoprobacter</taxon>
    </lineage>
</organism>
<comment type="pathway">
    <text evidence="8">Amino-sugar metabolism; N-acetylneuraminate degradation; D-fructose 6-phosphate from N-acetylneuraminate: step 4/5.</text>
</comment>
<dbReference type="Gene3D" id="2.30.40.10">
    <property type="entry name" value="Urease, subunit C, domain 1"/>
    <property type="match status" value="1"/>
</dbReference>
<gene>
    <name evidence="14" type="ORF">SAMN05444406_12713</name>
</gene>
<feature type="binding site" evidence="12">
    <location>
        <position position="128"/>
    </location>
    <ligand>
        <name>Zn(2+)</name>
        <dbReference type="ChEBI" id="CHEBI:29105"/>
    </ligand>
</feature>
<dbReference type="SUPFAM" id="SSF51338">
    <property type="entry name" value="Composite domain of metallo-dependent hydrolases"/>
    <property type="match status" value="1"/>
</dbReference>
<comment type="catalytic activity">
    <reaction evidence="7">
        <text>N-acetyl-D-glucosamine 6-phosphate + H2O = D-glucosamine 6-phosphate + acetate</text>
        <dbReference type="Rhea" id="RHEA:22936"/>
        <dbReference type="ChEBI" id="CHEBI:15377"/>
        <dbReference type="ChEBI" id="CHEBI:30089"/>
        <dbReference type="ChEBI" id="CHEBI:57513"/>
        <dbReference type="ChEBI" id="CHEBI:58725"/>
        <dbReference type="EC" id="3.5.1.25"/>
    </reaction>
</comment>